<dbReference type="SUPFAM" id="SSF51735">
    <property type="entry name" value="NAD(P)-binding Rossmann-fold domains"/>
    <property type="match status" value="1"/>
</dbReference>
<sequence>MEAYEIREVDEEFEGVVRTERERPTPGPGEALVRMEAGALNYRDVAIASTDFSYPGEELPMIPLSDGAGEVVELGAGVDRFDEGDRVATAFFPDWVDGPLTPGDNRRSPGGNMDGTLAEYVSYPAEGLVELPDYLSSEEAGSLTCAAVTAWTALVEHGELTAGERVLCLGTGGVSTFALQFATAQGAETIVTSSSDAKLERARELGADRTLNYEETPDWGEAVQEMTESGVDHVIEIGGQGTLERSIRATGPDGEVHLIGVLTGISGEVDPAPILNTPLSVRGVSVGSRGAFERMLAAMESEGIRPEIDRTFGFDEAREAYRYVRDGAHQGKVAITFD</sequence>
<dbReference type="InterPro" id="IPR013149">
    <property type="entry name" value="ADH-like_C"/>
</dbReference>
<dbReference type="PANTHER" id="PTHR45033">
    <property type="match status" value="1"/>
</dbReference>
<organism evidence="2 3">
    <name type="scientific">Halalkalicoccus tibetensis</name>
    <dbReference type="NCBI Taxonomy" id="175632"/>
    <lineage>
        <taxon>Archaea</taxon>
        <taxon>Methanobacteriati</taxon>
        <taxon>Methanobacteriota</taxon>
        <taxon>Stenosarchaea group</taxon>
        <taxon>Halobacteria</taxon>
        <taxon>Halobacteriales</taxon>
        <taxon>Halococcaceae</taxon>
        <taxon>Halalkalicoccus</taxon>
    </lineage>
</organism>
<name>A0ABD5V254_9EURY</name>
<keyword evidence="3" id="KW-1185">Reference proteome</keyword>
<evidence type="ECO:0000313" key="2">
    <source>
        <dbReference type="EMBL" id="MFC6905612.1"/>
    </source>
</evidence>
<accession>A0ABD5V254</accession>
<dbReference type="InterPro" id="IPR020843">
    <property type="entry name" value="ER"/>
</dbReference>
<dbReference type="GO" id="GO:0044281">
    <property type="term" value="P:small molecule metabolic process"/>
    <property type="evidence" value="ECO:0007669"/>
    <property type="project" value="UniProtKB-ARBA"/>
</dbReference>
<evidence type="ECO:0000259" key="1">
    <source>
        <dbReference type="SMART" id="SM00829"/>
    </source>
</evidence>
<protein>
    <submittedName>
        <fullName evidence="2">NAD(P)-dependent alcohol dehydrogenase</fullName>
    </submittedName>
</protein>
<proteinExistence type="predicted"/>
<dbReference type="Gene3D" id="3.90.180.10">
    <property type="entry name" value="Medium-chain alcohol dehydrogenases, catalytic domain"/>
    <property type="match status" value="1"/>
</dbReference>
<evidence type="ECO:0000313" key="3">
    <source>
        <dbReference type="Proteomes" id="UP001596312"/>
    </source>
</evidence>
<dbReference type="Gene3D" id="3.40.50.720">
    <property type="entry name" value="NAD(P)-binding Rossmann-like Domain"/>
    <property type="match status" value="1"/>
</dbReference>
<dbReference type="PANTHER" id="PTHR45033:SF2">
    <property type="entry name" value="ZINC-TYPE ALCOHOL DEHYDROGENASE-LIKE PROTEIN C1773.06C"/>
    <property type="match status" value="1"/>
</dbReference>
<dbReference type="InterPro" id="IPR011032">
    <property type="entry name" value="GroES-like_sf"/>
</dbReference>
<dbReference type="AlphaFoldDB" id="A0ABD5V254"/>
<dbReference type="EMBL" id="JBHSXQ010000003">
    <property type="protein sequence ID" value="MFC6905612.1"/>
    <property type="molecule type" value="Genomic_DNA"/>
</dbReference>
<dbReference type="GO" id="GO:0030554">
    <property type="term" value="F:adenyl nucleotide binding"/>
    <property type="evidence" value="ECO:0007669"/>
    <property type="project" value="UniProtKB-ARBA"/>
</dbReference>
<dbReference type="GO" id="GO:0016616">
    <property type="term" value="F:oxidoreductase activity, acting on the CH-OH group of donors, NAD or NADP as acceptor"/>
    <property type="evidence" value="ECO:0007669"/>
    <property type="project" value="UniProtKB-ARBA"/>
</dbReference>
<dbReference type="InterPro" id="IPR052711">
    <property type="entry name" value="Zinc_ADH-like"/>
</dbReference>
<dbReference type="CDD" id="cd08276">
    <property type="entry name" value="MDR7"/>
    <property type="match status" value="1"/>
</dbReference>
<dbReference type="GO" id="GO:0043168">
    <property type="term" value="F:anion binding"/>
    <property type="evidence" value="ECO:0007669"/>
    <property type="project" value="UniProtKB-ARBA"/>
</dbReference>
<dbReference type="RefSeq" id="WP_340604133.1">
    <property type="nucleotide sequence ID" value="NZ_JBBMXV010000003.1"/>
</dbReference>
<dbReference type="Pfam" id="PF00107">
    <property type="entry name" value="ADH_zinc_N"/>
    <property type="match status" value="1"/>
</dbReference>
<dbReference type="SMART" id="SM00829">
    <property type="entry name" value="PKS_ER"/>
    <property type="match status" value="1"/>
</dbReference>
<dbReference type="InterPro" id="IPR013154">
    <property type="entry name" value="ADH-like_N"/>
</dbReference>
<dbReference type="Proteomes" id="UP001596312">
    <property type="component" value="Unassembled WGS sequence"/>
</dbReference>
<feature type="domain" description="Enoyl reductase (ER)" evidence="1">
    <location>
        <begin position="11"/>
        <end position="335"/>
    </location>
</feature>
<comment type="caution">
    <text evidence="2">The sequence shown here is derived from an EMBL/GenBank/DDBJ whole genome shotgun (WGS) entry which is preliminary data.</text>
</comment>
<dbReference type="SUPFAM" id="SSF50129">
    <property type="entry name" value="GroES-like"/>
    <property type="match status" value="1"/>
</dbReference>
<dbReference type="Pfam" id="PF08240">
    <property type="entry name" value="ADH_N"/>
    <property type="match status" value="1"/>
</dbReference>
<dbReference type="InterPro" id="IPR036291">
    <property type="entry name" value="NAD(P)-bd_dom_sf"/>
</dbReference>
<reference evidence="2 3" key="1">
    <citation type="journal article" date="2019" name="Int. J. Syst. Evol. Microbiol.">
        <title>The Global Catalogue of Microorganisms (GCM) 10K type strain sequencing project: providing services to taxonomists for standard genome sequencing and annotation.</title>
        <authorList>
            <consortium name="The Broad Institute Genomics Platform"/>
            <consortium name="The Broad Institute Genome Sequencing Center for Infectious Disease"/>
            <person name="Wu L."/>
            <person name="Ma J."/>
        </authorList>
    </citation>
    <scope>NUCLEOTIDE SEQUENCE [LARGE SCALE GENOMIC DNA]</scope>
    <source>
        <strain evidence="2 3">CGMCC 1.3240</strain>
    </source>
</reference>
<gene>
    <name evidence="2" type="ORF">ACFQGH_10450</name>
</gene>